<reference evidence="4 5" key="1">
    <citation type="submission" date="2016-11" db="EMBL/GenBank/DDBJ databases">
        <authorList>
            <person name="Jaros S."/>
            <person name="Januszkiewicz K."/>
            <person name="Wedrychowicz H."/>
        </authorList>
    </citation>
    <scope>NUCLEOTIDE SEQUENCE [LARGE SCALE GENOMIC DNA]</scope>
    <source>
        <strain evidence="4 5">CGMCC 4.5723</strain>
    </source>
</reference>
<dbReference type="Proteomes" id="UP000184452">
    <property type="component" value="Unassembled WGS sequence"/>
</dbReference>
<feature type="compositionally biased region" description="Basic and acidic residues" evidence="2">
    <location>
        <begin position="70"/>
        <end position="86"/>
    </location>
</feature>
<comment type="similarity">
    <text evidence="1">Belongs to the UPF0337 (CsbD) family.</text>
</comment>
<dbReference type="Gene3D" id="1.10.1470.10">
    <property type="entry name" value="YjbJ"/>
    <property type="match status" value="1"/>
</dbReference>
<name>A0A1M6B7C3_9ACTN</name>
<accession>A0A1M6B7C3</accession>
<organism evidence="4 5">
    <name type="scientific">Nocardiopsis flavescens</name>
    <dbReference type="NCBI Taxonomy" id="758803"/>
    <lineage>
        <taxon>Bacteria</taxon>
        <taxon>Bacillati</taxon>
        <taxon>Actinomycetota</taxon>
        <taxon>Actinomycetes</taxon>
        <taxon>Streptosporangiales</taxon>
        <taxon>Nocardiopsidaceae</taxon>
        <taxon>Nocardiopsis</taxon>
    </lineage>
</organism>
<feature type="domain" description="CsbD-like" evidence="3">
    <location>
        <begin position="32"/>
        <end position="79"/>
    </location>
</feature>
<dbReference type="EMBL" id="FQZK01000001">
    <property type="protein sequence ID" value="SHI44488.1"/>
    <property type="molecule type" value="Genomic_DNA"/>
</dbReference>
<dbReference type="STRING" id="758803.SAMN05421803_101240"/>
<keyword evidence="5" id="KW-1185">Reference proteome</keyword>
<dbReference type="AlphaFoldDB" id="A0A1M6B7C3"/>
<evidence type="ECO:0000313" key="5">
    <source>
        <dbReference type="Proteomes" id="UP000184452"/>
    </source>
</evidence>
<proteinExistence type="inferred from homology"/>
<sequence>MHENPRNGQWPHQDRDDGDDREVTMAEDDKGPNKFDEVRGKAKERLGEATGNREQAAEGRTEKKKAKVKQAGEKVKDALTSDRERP</sequence>
<feature type="region of interest" description="Disordered" evidence="2">
    <location>
        <begin position="1"/>
        <end position="86"/>
    </location>
</feature>
<dbReference type="SUPFAM" id="SSF69047">
    <property type="entry name" value="Hypothetical protein YjbJ"/>
    <property type="match status" value="1"/>
</dbReference>
<protein>
    <submittedName>
        <fullName evidence="4">Uncharacterized conserved protein YjbJ, UPF0337 family</fullName>
    </submittedName>
</protein>
<gene>
    <name evidence="4" type="ORF">SAMN05421803_101240</name>
</gene>
<dbReference type="RefSeq" id="WP_342745976.1">
    <property type="nucleotide sequence ID" value="NZ_FQZK01000001.1"/>
</dbReference>
<dbReference type="Pfam" id="PF05532">
    <property type="entry name" value="CsbD"/>
    <property type="match status" value="1"/>
</dbReference>
<evidence type="ECO:0000256" key="2">
    <source>
        <dbReference type="SAM" id="MobiDB-lite"/>
    </source>
</evidence>
<evidence type="ECO:0000313" key="4">
    <source>
        <dbReference type="EMBL" id="SHI44488.1"/>
    </source>
</evidence>
<evidence type="ECO:0000259" key="3">
    <source>
        <dbReference type="Pfam" id="PF05532"/>
    </source>
</evidence>
<dbReference type="InterPro" id="IPR036629">
    <property type="entry name" value="YjbJ_sf"/>
</dbReference>
<evidence type="ECO:0000256" key="1">
    <source>
        <dbReference type="ARBA" id="ARBA00009129"/>
    </source>
</evidence>
<feature type="compositionally biased region" description="Basic and acidic residues" evidence="2">
    <location>
        <begin position="21"/>
        <end position="47"/>
    </location>
</feature>
<dbReference type="InterPro" id="IPR008462">
    <property type="entry name" value="CsbD"/>
</dbReference>